<protein>
    <recommendedName>
        <fullName evidence="6">Acetate kinase</fullName>
        <ecNumber evidence="6">2.7.2.1</ecNumber>
    </recommendedName>
    <alternativeName>
        <fullName evidence="6">Acetokinase</fullName>
    </alternativeName>
</protein>
<accession>A0ABV8KGK4</accession>
<feature type="binding site" evidence="6">
    <location>
        <position position="16"/>
    </location>
    <ligand>
        <name>ATP</name>
        <dbReference type="ChEBI" id="CHEBI:30616"/>
    </ligand>
</feature>
<evidence type="ECO:0000256" key="4">
    <source>
        <dbReference type="ARBA" id="ARBA00022777"/>
    </source>
</evidence>
<keyword evidence="3 6" id="KW-0547">Nucleotide-binding</keyword>
<dbReference type="PROSITE" id="PS01075">
    <property type="entry name" value="ACETATE_KINASE_1"/>
    <property type="match status" value="1"/>
</dbReference>
<feature type="binding site" evidence="6">
    <location>
        <position position="9"/>
    </location>
    <ligand>
        <name>Mg(2+)</name>
        <dbReference type="ChEBI" id="CHEBI:18420"/>
    </ligand>
</feature>
<keyword evidence="5 6" id="KW-0067">ATP-binding</keyword>
<keyword evidence="2 6" id="KW-0808">Transferase</keyword>
<dbReference type="Gene3D" id="3.30.420.40">
    <property type="match status" value="2"/>
</dbReference>
<evidence type="ECO:0000256" key="2">
    <source>
        <dbReference type="ARBA" id="ARBA00022679"/>
    </source>
</evidence>
<comment type="catalytic activity">
    <reaction evidence="6">
        <text>acetate + ATP = acetyl phosphate + ADP</text>
        <dbReference type="Rhea" id="RHEA:11352"/>
        <dbReference type="ChEBI" id="CHEBI:22191"/>
        <dbReference type="ChEBI" id="CHEBI:30089"/>
        <dbReference type="ChEBI" id="CHEBI:30616"/>
        <dbReference type="ChEBI" id="CHEBI:456216"/>
        <dbReference type="EC" id="2.7.2.1"/>
    </reaction>
</comment>
<dbReference type="InterPro" id="IPR004372">
    <property type="entry name" value="Ac/propionate_kinase"/>
</dbReference>
<reference evidence="9" key="1">
    <citation type="journal article" date="2019" name="Int. J. Syst. Evol. Microbiol.">
        <title>The Global Catalogue of Microorganisms (GCM) 10K type strain sequencing project: providing services to taxonomists for standard genome sequencing and annotation.</title>
        <authorList>
            <consortium name="The Broad Institute Genomics Platform"/>
            <consortium name="The Broad Institute Genome Sequencing Center for Infectious Disease"/>
            <person name="Wu L."/>
            <person name="Ma J."/>
        </authorList>
    </citation>
    <scope>NUCLEOTIDE SEQUENCE [LARGE SCALE GENOMIC DNA]</scope>
    <source>
        <strain evidence="9">2902at01</strain>
    </source>
</reference>
<dbReference type="Pfam" id="PF00871">
    <property type="entry name" value="Acetate_kinase"/>
    <property type="match status" value="1"/>
</dbReference>
<feature type="binding site" evidence="6">
    <location>
        <position position="356"/>
    </location>
    <ligand>
        <name>Mg(2+)</name>
        <dbReference type="ChEBI" id="CHEBI:18420"/>
    </ligand>
</feature>
<dbReference type="PIRSF" id="PIRSF000722">
    <property type="entry name" value="Acetate_prop_kin"/>
    <property type="match status" value="1"/>
</dbReference>
<keyword evidence="4 6" id="KW-0418">Kinase</keyword>
<dbReference type="CDD" id="cd24010">
    <property type="entry name" value="ASKHA_NBD_AcK_PK"/>
    <property type="match status" value="1"/>
</dbReference>
<evidence type="ECO:0000313" key="9">
    <source>
        <dbReference type="Proteomes" id="UP001595868"/>
    </source>
</evidence>
<dbReference type="SUPFAM" id="SSF53067">
    <property type="entry name" value="Actin-like ATPase domain"/>
    <property type="match status" value="2"/>
</dbReference>
<dbReference type="HAMAP" id="MF_00020">
    <property type="entry name" value="Acetate_kinase"/>
    <property type="match status" value="1"/>
</dbReference>
<feature type="binding site" evidence="6">
    <location>
        <position position="66"/>
    </location>
    <ligand>
        <name>substrate</name>
    </ligand>
</feature>
<comment type="cofactor">
    <cofactor evidence="6">
        <name>Mg(2+)</name>
        <dbReference type="ChEBI" id="CHEBI:18420"/>
    </cofactor>
    <cofactor evidence="6">
        <name>Mn(2+)</name>
        <dbReference type="ChEBI" id="CHEBI:29035"/>
    </cofactor>
    <text evidence="6">Mg(2+). Can also accept Mn(2+).</text>
</comment>
<dbReference type="PRINTS" id="PR00471">
    <property type="entry name" value="ACETATEKNASE"/>
</dbReference>
<dbReference type="PANTHER" id="PTHR21060:SF15">
    <property type="entry name" value="ACETATE KINASE-RELATED"/>
    <property type="match status" value="1"/>
</dbReference>
<dbReference type="NCBIfam" id="TIGR00016">
    <property type="entry name" value="ackA"/>
    <property type="match status" value="1"/>
</dbReference>
<name>A0ABV8KGK4_9ACTN</name>
<keyword evidence="6" id="KW-0479">Metal-binding</keyword>
<dbReference type="PROSITE" id="PS01076">
    <property type="entry name" value="ACETATE_KINASE_2"/>
    <property type="match status" value="1"/>
</dbReference>
<gene>
    <name evidence="6" type="primary">ackA</name>
    <name evidence="8" type="ORF">ACFOX0_03560</name>
</gene>
<dbReference type="RefSeq" id="WP_377542011.1">
    <property type="nucleotide sequence ID" value="NZ_JBHSBN010000002.1"/>
</dbReference>
<sequence length="369" mass="38807">MTDRVLVLNAGSSSLKYRLFDGTDPVTHGLVERIGEPGGDAADHAAALRAVLSGLDLSGLAAVGHRVVHGGAEFTAPTVVDDAVCAAVRRLIPLAPLHNPANLAGIEVARELLPDVPQVAVFDTAFHATMPEAVASYAIDVEVARRWRIRRYGFHGTSHAYVSRRTALLLGRPPAEINVISLHLGNGASACAVRGGRSVATSMGMSPLPGLVMGTRSGDIDPAVVFHLHRVGGLSVDEIDDLLNHEGGLRGLTGENDMRAILRRRKAGDRAAALAFDVYVTRVKEYVGGYLALLGRLNAISFTAGVGENSPAVRAAALDGLTGLGIAVDPDRNARGESVISPPHSPVTVCVVHTDEELEIAEQARQALR</sequence>
<feature type="active site" description="Proton donor/acceptor" evidence="6">
    <location>
        <position position="123"/>
    </location>
</feature>
<proteinExistence type="inferred from homology"/>
<dbReference type="PANTHER" id="PTHR21060">
    <property type="entry name" value="ACETATE KINASE"/>
    <property type="match status" value="1"/>
</dbReference>
<comment type="function">
    <text evidence="6">Catalyzes the formation of acetyl phosphate from acetate and ATP. Can also catalyze the reverse reaction.</text>
</comment>
<comment type="similarity">
    <text evidence="1 6 7">Belongs to the acetokinase family.</text>
</comment>
<comment type="caution">
    <text evidence="8">The sequence shown here is derived from an EMBL/GenBank/DDBJ whole genome shotgun (WGS) entry which is preliminary data.</text>
</comment>
<dbReference type="Proteomes" id="UP001595868">
    <property type="component" value="Unassembled WGS sequence"/>
</dbReference>
<dbReference type="InterPro" id="IPR000890">
    <property type="entry name" value="Aliphatic_acid_kin_short-chain"/>
</dbReference>
<evidence type="ECO:0000313" key="8">
    <source>
        <dbReference type="EMBL" id="MFC4105017.1"/>
    </source>
</evidence>
<dbReference type="EC" id="2.7.2.1" evidence="6"/>
<organism evidence="8 9">
    <name type="scientific">Micromonospora zhanjiangensis</name>
    <dbReference type="NCBI Taxonomy" id="1522057"/>
    <lineage>
        <taxon>Bacteria</taxon>
        <taxon>Bacillati</taxon>
        <taxon>Actinomycetota</taxon>
        <taxon>Actinomycetes</taxon>
        <taxon>Micromonosporales</taxon>
        <taxon>Micromonosporaceae</taxon>
        <taxon>Micromonospora</taxon>
    </lineage>
</organism>
<evidence type="ECO:0000256" key="7">
    <source>
        <dbReference type="RuleBase" id="RU003835"/>
    </source>
</evidence>
<dbReference type="GO" id="GO:0008776">
    <property type="term" value="F:acetate kinase activity"/>
    <property type="evidence" value="ECO:0007669"/>
    <property type="project" value="UniProtKB-EC"/>
</dbReference>
<feature type="site" description="Transition state stabilizer" evidence="6">
    <location>
        <position position="155"/>
    </location>
</feature>
<dbReference type="EMBL" id="JBHSBN010000002">
    <property type="protein sequence ID" value="MFC4105017.1"/>
    <property type="molecule type" value="Genomic_DNA"/>
</dbReference>
<feature type="binding site" evidence="6">
    <location>
        <begin position="305"/>
        <end position="309"/>
    </location>
    <ligand>
        <name>ATP</name>
        <dbReference type="ChEBI" id="CHEBI:30616"/>
    </ligand>
</feature>
<evidence type="ECO:0000256" key="5">
    <source>
        <dbReference type="ARBA" id="ARBA00022840"/>
    </source>
</evidence>
<evidence type="ECO:0000256" key="3">
    <source>
        <dbReference type="ARBA" id="ARBA00022741"/>
    </source>
</evidence>
<keyword evidence="6" id="KW-0963">Cytoplasm</keyword>
<feature type="site" description="Transition state stabilizer" evidence="6">
    <location>
        <position position="216"/>
    </location>
</feature>
<keyword evidence="6" id="KW-0460">Magnesium</keyword>
<evidence type="ECO:0000256" key="1">
    <source>
        <dbReference type="ARBA" id="ARBA00008748"/>
    </source>
</evidence>
<comment type="subcellular location">
    <subcellularLocation>
        <location evidence="6">Cytoplasm</location>
    </subcellularLocation>
</comment>
<comment type="pathway">
    <text evidence="6">Metabolic intermediate biosynthesis; acetyl-CoA biosynthesis; acetyl-CoA from acetate: step 1/2.</text>
</comment>
<comment type="subunit">
    <text evidence="6">Homodimer.</text>
</comment>
<feature type="binding site" evidence="6">
    <location>
        <begin position="183"/>
        <end position="187"/>
    </location>
    <ligand>
        <name>ATP</name>
        <dbReference type="ChEBI" id="CHEBI:30616"/>
    </ligand>
</feature>
<feature type="binding site" evidence="6">
    <location>
        <begin position="257"/>
        <end position="259"/>
    </location>
    <ligand>
        <name>ATP</name>
        <dbReference type="ChEBI" id="CHEBI:30616"/>
    </ligand>
</feature>
<dbReference type="InterPro" id="IPR023865">
    <property type="entry name" value="Aliphatic_acid_kinase_CS"/>
</dbReference>
<keyword evidence="9" id="KW-1185">Reference proteome</keyword>
<dbReference type="InterPro" id="IPR043129">
    <property type="entry name" value="ATPase_NBD"/>
</dbReference>
<evidence type="ECO:0000256" key="6">
    <source>
        <dbReference type="HAMAP-Rule" id="MF_00020"/>
    </source>
</evidence>